<dbReference type="Gene3D" id="2.40.480.10">
    <property type="entry name" value="Allene oxide cyclase-like"/>
    <property type="match status" value="1"/>
</dbReference>
<dbReference type="InterPro" id="IPR044859">
    <property type="entry name" value="Allene_oxi_cyc_Dirigent"/>
</dbReference>
<feature type="signal peptide" evidence="4">
    <location>
        <begin position="1"/>
        <end position="23"/>
    </location>
</feature>
<dbReference type="Gramene" id="KZN10580">
    <property type="protein sequence ID" value="KZN10580"/>
    <property type="gene ID" value="DCAR_003236"/>
</dbReference>
<dbReference type="GO" id="GO:0009699">
    <property type="term" value="P:phenylpropanoid biosynthetic process"/>
    <property type="evidence" value="ECO:0007669"/>
    <property type="project" value="UniProtKB-ARBA"/>
</dbReference>
<comment type="function">
    <text evidence="4">Dirigent proteins impart stereoselectivity on the phenoxy radical-coupling reaction, yielding optically active lignans from two molecules of coniferyl alcohol in the biosynthesis of lignans, flavonolignans, and alkaloids and thus plays a central role in plant secondary metabolism.</text>
</comment>
<evidence type="ECO:0000256" key="4">
    <source>
        <dbReference type="RuleBase" id="RU363099"/>
    </source>
</evidence>
<dbReference type="AlphaFoldDB" id="A0A166HZI0"/>
<dbReference type="KEGG" id="dcr:108225992"/>
<comment type="subcellular location">
    <subcellularLocation>
        <location evidence="4">Secreted</location>
        <location evidence="4">Extracellular space</location>
        <location evidence="4">Apoplast</location>
    </subcellularLocation>
</comment>
<organism evidence="5 6">
    <name type="scientific">Daucus carota subsp. sativus</name>
    <name type="common">Carrot</name>
    <dbReference type="NCBI Taxonomy" id="79200"/>
    <lineage>
        <taxon>Eukaryota</taxon>
        <taxon>Viridiplantae</taxon>
        <taxon>Streptophyta</taxon>
        <taxon>Embryophyta</taxon>
        <taxon>Tracheophyta</taxon>
        <taxon>Spermatophyta</taxon>
        <taxon>Magnoliopsida</taxon>
        <taxon>eudicotyledons</taxon>
        <taxon>Gunneridae</taxon>
        <taxon>Pentapetalae</taxon>
        <taxon>asterids</taxon>
        <taxon>campanulids</taxon>
        <taxon>Apiales</taxon>
        <taxon>Apiaceae</taxon>
        <taxon>Apioideae</taxon>
        <taxon>Scandiceae</taxon>
        <taxon>Daucinae</taxon>
        <taxon>Daucus</taxon>
        <taxon>Daucus sect. Daucus</taxon>
    </lineage>
</organism>
<evidence type="ECO:0000256" key="2">
    <source>
        <dbReference type="ARBA" id="ARBA00011738"/>
    </source>
</evidence>
<proteinExistence type="inferred from homology"/>
<reference evidence="5" key="1">
    <citation type="journal article" date="2016" name="Nat. Genet.">
        <title>A high-quality carrot genome assembly provides new insights into carotenoid accumulation and asterid genome evolution.</title>
        <authorList>
            <person name="Iorizzo M."/>
            <person name="Ellison S."/>
            <person name="Senalik D."/>
            <person name="Zeng P."/>
            <person name="Satapoomin P."/>
            <person name="Huang J."/>
            <person name="Bowman M."/>
            <person name="Iovene M."/>
            <person name="Sanseverino W."/>
            <person name="Cavagnaro P."/>
            <person name="Yildiz M."/>
            <person name="Macko-Podgorni A."/>
            <person name="Moranska E."/>
            <person name="Grzebelus E."/>
            <person name="Grzebelus D."/>
            <person name="Ashrafi H."/>
            <person name="Zheng Z."/>
            <person name="Cheng S."/>
            <person name="Spooner D."/>
            <person name="Van Deynze A."/>
            <person name="Simon P."/>
        </authorList>
    </citation>
    <scope>NUCLEOTIDE SEQUENCE</scope>
    <source>
        <tissue evidence="5">Leaf</tissue>
    </source>
</reference>
<comment type="subunit">
    <text evidence="2 4">Homodimer.</text>
</comment>
<keyword evidence="6" id="KW-1185">Reference proteome</keyword>
<dbReference type="OrthoDB" id="1864232at2759"/>
<dbReference type="OMA" id="SFGITFM"/>
<dbReference type="Proteomes" id="UP000077755">
    <property type="component" value="Chromosome 1"/>
</dbReference>
<comment type="similarity">
    <text evidence="1 4">Belongs to the plant dirigent protein family.</text>
</comment>
<evidence type="ECO:0000313" key="6">
    <source>
        <dbReference type="Proteomes" id="UP000077755"/>
    </source>
</evidence>
<evidence type="ECO:0000256" key="3">
    <source>
        <dbReference type="ARBA" id="ARBA00022525"/>
    </source>
</evidence>
<accession>A0A166HZI0</accession>
<dbReference type="EMBL" id="CP093343">
    <property type="protein sequence ID" value="WOG84250.1"/>
    <property type="molecule type" value="Genomic_DNA"/>
</dbReference>
<dbReference type="PANTHER" id="PTHR21495">
    <property type="entry name" value="NUCLEOPORIN-RELATED"/>
    <property type="match status" value="1"/>
</dbReference>
<dbReference type="GO" id="GO:0048046">
    <property type="term" value="C:apoplast"/>
    <property type="evidence" value="ECO:0007669"/>
    <property type="project" value="UniProtKB-SubCell"/>
</dbReference>
<name>A0A166HZI0_DAUCS</name>
<gene>
    <name evidence="5" type="ORF">DCAR_0103432</name>
</gene>
<keyword evidence="4" id="KW-0052">Apoplast</keyword>
<feature type="chain" id="PRO_5042620714" description="Dirigent protein" evidence="4">
    <location>
        <begin position="24"/>
        <end position="184"/>
    </location>
</feature>
<sequence>MASSCHIFLIYLVLISTTFLVVASSANFSEQLAKTEAMHSANKMTHLHFYFHDIVSGKNPSVNIIFRGKNNLGTTVMIDDPLTQGTERGSKIVGRAQGMYALPTKTDAALLMVMNFCFLEGEFNGSTISILGRNPVFEKVREMPVVGGSGVFRFSRGYALAKTVRFNLRTGDAVVEYDVYVMHF</sequence>
<keyword evidence="3 4" id="KW-0964">Secreted</keyword>
<dbReference type="Pfam" id="PF03018">
    <property type="entry name" value="Dirigent"/>
    <property type="match status" value="1"/>
</dbReference>
<evidence type="ECO:0000256" key="1">
    <source>
        <dbReference type="ARBA" id="ARBA00010746"/>
    </source>
</evidence>
<dbReference type="InterPro" id="IPR004265">
    <property type="entry name" value="Dirigent"/>
</dbReference>
<reference evidence="5" key="2">
    <citation type="submission" date="2022-03" db="EMBL/GenBank/DDBJ databases">
        <title>Draft title - Genomic analysis of global carrot germplasm unveils the trajectory of domestication and the origin of high carotenoid orange carrot.</title>
        <authorList>
            <person name="Iorizzo M."/>
            <person name="Ellison S."/>
            <person name="Senalik D."/>
            <person name="Macko-Podgorni A."/>
            <person name="Grzebelus D."/>
            <person name="Bostan H."/>
            <person name="Rolling W."/>
            <person name="Curaba J."/>
            <person name="Simon P."/>
        </authorList>
    </citation>
    <scope>NUCLEOTIDE SEQUENCE</scope>
    <source>
        <tissue evidence="5">Leaf</tissue>
    </source>
</reference>
<keyword evidence="4" id="KW-0732">Signal</keyword>
<protein>
    <recommendedName>
        <fullName evidence="4">Dirigent protein</fullName>
    </recommendedName>
</protein>
<evidence type="ECO:0000313" key="5">
    <source>
        <dbReference type="EMBL" id="WOG84250.1"/>
    </source>
</evidence>